<dbReference type="InterPro" id="IPR038282">
    <property type="entry name" value="DUF2267_sf"/>
</dbReference>
<gene>
    <name evidence="1" type="ORF">ACFYXQ_34165</name>
</gene>
<dbReference type="Pfam" id="PF10025">
    <property type="entry name" value="DUF2267"/>
    <property type="match status" value="1"/>
</dbReference>
<protein>
    <submittedName>
        <fullName evidence="1">DUF2267 domain-containing protein</fullName>
    </submittedName>
</protein>
<dbReference type="EMBL" id="JBIAQY010000015">
    <property type="protein sequence ID" value="MFF3572826.1"/>
    <property type="molecule type" value="Genomic_DNA"/>
</dbReference>
<organism evidence="1 2">
    <name type="scientific">Nocardia jiangxiensis</name>
    <dbReference type="NCBI Taxonomy" id="282685"/>
    <lineage>
        <taxon>Bacteria</taxon>
        <taxon>Bacillati</taxon>
        <taxon>Actinomycetota</taxon>
        <taxon>Actinomycetes</taxon>
        <taxon>Mycobacteriales</taxon>
        <taxon>Nocardiaceae</taxon>
        <taxon>Nocardia</taxon>
    </lineage>
</organism>
<comment type="caution">
    <text evidence="1">The sequence shown here is derived from an EMBL/GenBank/DDBJ whole genome shotgun (WGS) entry which is preliminary data.</text>
</comment>
<reference evidence="1 2" key="1">
    <citation type="submission" date="2024-10" db="EMBL/GenBank/DDBJ databases">
        <title>The Natural Products Discovery Center: Release of the First 8490 Sequenced Strains for Exploring Actinobacteria Biosynthetic Diversity.</title>
        <authorList>
            <person name="Kalkreuter E."/>
            <person name="Kautsar S.A."/>
            <person name="Yang D."/>
            <person name="Bader C.D."/>
            <person name="Teijaro C.N."/>
            <person name="Fluegel L."/>
            <person name="Davis C.M."/>
            <person name="Simpson J.R."/>
            <person name="Lauterbach L."/>
            <person name="Steele A.D."/>
            <person name="Gui C."/>
            <person name="Meng S."/>
            <person name="Li G."/>
            <person name="Viehrig K."/>
            <person name="Ye F."/>
            <person name="Su P."/>
            <person name="Kiefer A.F."/>
            <person name="Nichols A."/>
            <person name="Cepeda A.J."/>
            <person name="Yan W."/>
            <person name="Fan B."/>
            <person name="Jiang Y."/>
            <person name="Adhikari A."/>
            <person name="Zheng C.-J."/>
            <person name="Schuster L."/>
            <person name="Cowan T.M."/>
            <person name="Smanski M.J."/>
            <person name="Chevrette M.G."/>
            <person name="De Carvalho L.P.S."/>
            <person name="Shen B."/>
        </authorList>
    </citation>
    <scope>NUCLEOTIDE SEQUENCE [LARGE SCALE GENOMIC DNA]</scope>
    <source>
        <strain evidence="1 2">NPDC002593</strain>
    </source>
</reference>
<dbReference type="Gene3D" id="1.10.490.110">
    <property type="entry name" value="Uncharacterized conserved protein DUF2267"/>
    <property type="match status" value="1"/>
</dbReference>
<sequence>MSHSNDPFASTVHTAHHWLNTVAQAIGTEDRHFAYRVLRAWLHAVRDRIGLSGSAHLTAQLPELLRGLYYEGWVPVHSADHHTASFVHQFAHEAGVPPQEVPALASAVTDALTDLFSPGQLGHVFAVLPVHLCGLLCGTTAHLPTRETVRPSEYTELEHRLRVLGDAVAELSRGLMESPADERGNRHQSIAAQHAHNMLISEGLLNAPGGAVHA</sequence>
<accession>A0ABW6SCB8</accession>
<evidence type="ECO:0000313" key="1">
    <source>
        <dbReference type="EMBL" id="MFF3572826.1"/>
    </source>
</evidence>
<evidence type="ECO:0000313" key="2">
    <source>
        <dbReference type="Proteomes" id="UP001601992"/>
    </source>
</evidence>
<keyword evidence="2" id="KW-1185">Reference proteome</keyword>
<name>A0ABW6SCB8_9NOCA</name>
<dbReference type="InterPro" id="IPR018727">
    <property type="entry name" value="DUF2267"/>
</dbReference>
<proteinExistence type="predicted"/>
<dbReference type="RefSeq" id="WP_040822329.1">
    <property type="nucleotide sequence ID" value="NZ_JBIAQY010000015.1"/>
</dbReference>
<dbReference type="Proteomes" id="UP001601992">
    <property type="component" value="Unassembled WGS sequence"/>
</dbReference>